<organism evidence="1 2">
    <name type="scientific">Streptomyces albus</name>
    <dbReference type="NCBI Taxonomy" id="1888"/>
    <lineage>
        <taxon>Bacteria</taxon>
        <taxon>Bacillati</taxon>
        <taxon>Actinomycetota</taxon>
        <taxon>Actinomycetes</taxon>
        <taxon>Kitasatosporales</taxon>
        <taxon>Streptomycetaceae</taxon>
        <taxon>Streptomyces</taxon>
    </lineage>
</organism>
<protein>
    <submittedName>
        <fullName evidence="1">Uncharacterized protein</fullName>
    </submittedName>
</protein>
<dbReference type="Proteomes" id="UP000298111">
    <property type="component" value="Unassembled WGS sequence"/>
</dbReference>
<sequence length="80" mass="9241">MASVGFAVLLLQSGHARLYEFFDFQAAFRNLPAQRGQTDPRVVETLQPFVRSTEFFELFSELAQFFDRIGELLFARHLTP</sequence>
<comment type="caution">
    <text evidence="1">The sequence shown here is derived from an EMBL/GenBank/DDBJ whole genome shotgun (WGS) entry which is preliminary data.</text>
</comment>
<accession>A0A8H1LIP2</accession>
<name>A0A8H1LIP2_9ACTN</name>
<dbReference type="AlphaFoldDB" id="A0A8H1LIP2"/>
<dbReference type="EMBL" id="RCIY01000040">
    <property type="protein sequence ID" value="TGG86116.1"/>
    <property type="molecule type" value="Genomic_DNA"/>
</dbReference>
<evidence type="ECO:0000313" key="2">
    <source>
        <dbReference type="Proteomes" id="UP000298111"/>
    </source>
</evidence>
<evidence type="ECO:0000313" key="1">
    <source>
        <dbReference type="EMBL" id="TGG86116.1"/>
    </source>
</evidence>
<gene>
    <name evidence="1" type="ORF">D8771_06815</name>
</gene>
<reference evidence="1 2" key="1">
    <citation type="submission" date="2018-10" db="EMBL/GenBank/DDBJ databases">
        <title>Isolation of pseudouridimycin from Streptomyces albus DSM 40763.</title>
        <authorList>
            <person name="Rosenqvist P."/>
            <person name="Metsae-Ketelae M."/>
            <person name="Virta P."/>
        </authorList>
    </citation>
    <scope>NUCLEOTIDE SEQUENCE [LARGE SCALE GENOMIC DNA]</scope>
    <source>
        <strain evidence="1 2">DSM 40763</strain>
    </source>
</reference>
<proteinExistence type="predicted"/>